<dbReference type="InParanoid" id="A0A2K2AAI4"/>
<keyword evidence="1" id="KW-1133">Transmembrane helix</keyword>
<keyword evidence="3" id="KW-1185">Reference proteome</keyword>
<name>A0A2K2AAI4_POPTR</name>
<evidence type="ECO:0000313" key="3">
    <source>
        <dbReference type="Proteomes" id="UP000006729"/>
    </source>
</evidence>
<reference evidence="2 3" key="1">
    <citation type="journal article" date="2006" name="Science">
        <title>The genome of black cottonwood, Populus trichocarpa (Torr. &amp; Gray).</title>
        <authorList>
            <person name="Tuskan G.A."/>
            <person name="Difazio S."/>
            <person name="Jansson S."/>
            <person name="Bohlmann J."/>
            <person name="Grigoriev I."/>
            <person name="Hellsten U."/>
            <person name="Putnam N."/>
            <person name="Ralph S."/>
            <person name="Rombauts S."/>
            <person name="Salamov A."/>
            <person name="Schein J."/>
            <person name="Sterck L."/>
            <person name="Aerts A."/>
            <person name="Bhalerao R.R."/>
            <person name="Bhalerao R.P."/>
            <person name="Blaudez D."/>
            <person name="Boerjan W."/>
            <person name="Brun A."/>
            <person name="Brunner A."/>
            <person name="Busov V."/>
            <person name="Campbell M."/>
            <person name="Carlson J."/>
            <person name="Chalot M."/>
            <person name="Chapman J."/>
            <person name="Chen G.L."/>
            <person name="Cooper D."/>
            <person name="Coutinho P.M."/>
            <person name="Couturier J."/>
            <person name="Covert S."/>
            <person name="Cronk Q."/>
            <person name="Cunningham R."/>
            <person name="Davis J."/>
            <person name="Degroeve S."/>
            <person name="Dejardin A."/>
            <person name="Depamphilis C."/>
            <person name="Detter J."/>
            <person name="Dirks B."/>
            <person name="Dubchak I."/>
            <person name="Duplessis S."/>
            <person name="Ehlting J."/>
            <person name="Ellis B."/>
            <person name="Gendler K."/>
            <person name="Goodstein D."/>
            <person name="Gribskov M."/>
            <person name="Grimwood J."/>
            <person name="Groover A."/>
            <person name="Gunter L."/>
            <person name="Hamberger B."/>
            <person name="Heinze B."/>
            <person name="Helariutta Y."/>
            <person name="Henrissat B."/>
            <person name="Holligan D."/>
            <person name="Holt R."/>
            <person name="Huang W."/>
            <person name="Islam-Faridi N."/>
            <person name="Jones S."/>
            <person name="Jones-Rhoades M."/>
            <person name="Jorgensen R."/>
            <person name="Joshi C."/>
            <person name="Kangasjarvi J."/>
            <person name="Karlsson J."/>
            <person name="Kelleher C."/>
            <person name="Kirkpatrick R."/>
            <person name="Kirst M."/>
            <person name="Kohler A."/>
            <person name="Kalluri U."/>
            <person name="Larimer F."/>
            <person name="Leebens-Mack J."/>
            <person name="Leple J.C."/>
            <person name="Locascio P."/>
            <person name="Lou Y."/>
            <person name="Lucas S."/>
            <person name="Martin F."/>
            <person name="Montanini B."/>
            <person name="Napoli C."/>
            <person name="Nelson D.R."/>
            <person name="Nelson C."/>
            <person name="Nieminen K."/>
            <person name="Nilsson O."/>
            <person name="Pereda V."/>
            <person name="Peter G."/>
            <person name="Philippe R."/>
            <person name="Pilate G."/>
            <person name="Poliakov A."/>
            <person name="Razumovskaya J."/>
            <person name="Richardson P."/>
            <person name="Rinaldi C."/>
            <person name="Ritland K."/>
            <person name="Rouze P."/>
            <person name="Ryaboy D."/>
            <person name="Schmutz J."/>
            <person name="Schrader J."/>
            <person name="Segerman B."/>
            <person name="Shin H."/>
            <person name="Siddiqui A."/>
            <person name="Sterky F."/>
            <person name="Terry A."/>
            <person name="Tsai C.J."/>
            <person name="Uberbacher E."/>
            <person name="Unneberg P."/>
            <person name="Vahala J."/>
            <person name="Wall K."/>
            <person name="Wessler S."/>
            <person name="Yang G."/>
            <person name="Yin T."/>
            <person name="Douglas C."/>
            <person name="Marra M."/>
            <person name="Sandberg G."/>
            <person name="Van de Peer Y."/>
            <person name="Rokhsar D."/>
        </authorList>
    </citation>
    <scope>NUCLEOTIDE SEQUENCE [LARGE SCALE GENOMIC DNA]</scope>
    <source>
        <strain evidence="3">cv. Nisqually</strain>
    </source>
</reference>
<protein>
    <submittedName>
        <fullName evidence="2">Uncharacterized protein</fullName>
    </submittedName>
</protein>
<dbReference type="EMBL" id="CM009294">
    <property type="protein sequence ID" value="PNT34548.1"/>
    <property type="molecule type" value="Genomic_DNA"/>
</dbReference>
<dbReference type="AlphaFoldDB" id="A0A2K2AAI4"/>
<evidence type="ECO:0000256" key="1">
    <source>
        <dbReference type="SAM" id="Phobius"/>
    </source>
</evidence>
<organism evidence="2 3">
    <name type="scientific">Populus trichocarpa</name>
    <name type="common">Western balsam poplar</name>
    <name type="synonym">Populus balsamifera subsp. trichocarpa</name>
    <dbReference type="NCBI Taxonomy" id="3694"/>
    <lineage>
        <taxon>Eukaryota</taxon>
        <taxon>Viridiplantae</taxon>
        <taxon>Streptophyta</taxon>
        <taxon>Embryophyta</taxon>
        <taxon>Tracheophyta</taxon>
        <taxon>Spermatophyta</taxon>
        <taxon>Magnoliopsida</taxon>
        <taxon>eudicotyledons</taxon>
        <taxon>Gunneridae</taxon>
        <taxon>Pentapetalae</taxon>
        <taxon>rosids</taxon>
        <taxon>fabids</taxon>
        <taxon>Malpighiales</taxon>
        <taxon>Salicaceae</taxon>
        <taxon>Saliceae</taxon>
        <taxon>Populus</taxon>
    </lineage>
</organism>
<keyword evidence="1" id="KW-0812">Transmembrane</keyword>
<feature type="transmembrane region" description="Helical" evidence="1">
    <location>
        <begin position="44"/>
        <end position="61"/>
    </location>
</feature>
<dbReference type="Proteomes" id="UP000006729">
    <property type="component" value="Chromosome 5"/>
</dbReference>
<evidence type="ECO:0000313" key="2">
    <source>
        <dbReference type="EMBL" id="PNT34548.1"/>
    </source>
</evidence>
<sequence length="68" mass="8062">MRPFCKVREFTLSHIYLSFYIDFYLNFSSGFMVLLMFILNFCELMFPVILNAVVSLIVHRLKTAPSIY</sequence>
<accession>A0A2K2AAI4</accession>
<keyword evidence="1" id="KW-0472">Membrane</keyword>
<feature type="transmembrane region" description="Helical" evidence="1">
    <location>
        <begin position="12"/>
        <end position="38"/>
    </location>
</feature>
<proteinExistence type="predicted"/>
<gene>
    <name evidence="2" type="ORF">POPTR_005G022500</name>
</gene>